<evidence type="ECO:0000256" key="1">
    <source>
        <dbReference type="SAM" id="MobiDB-lite"/>
    </source>
</evidence>
<dbReference type="OrthoDB" id="3219024at2"/>
<dbReference type="EMBL" id="MOMC01000034">
    <property type="protein sequence ID" value="ONH29122.1"/>
    <property type="molecule type" value="Genomic_DNA"/>
</dbReference>
<evidence type="ECO:0000313" key="3">
    <source>
        <dbReference type="Proteomes" id="UP000188929"/>
    </source>
</evidence>
<accession>A0A1V2IBE4</accession>
<dbReference type="Proteomes" id="UP000188929">
    <property type="component" value="Unassembled WGS sequence"/>
</dbReference>
<reference evidence="3" key="1">
    <citation type="submission" date="2016-10" db="EMBL/GenBank/DDBJ databases">
        <title>Frankia sp. NRRL B-16386 Genome sequencing.</title>
        <authorList>
            <person name="Ghodhbane-Gtari F."/>
            <person name="Swanson E."/>
            <person name="Gueddou A."/>
            <person name="Hezbri K."/>
            <person name="Ktari K."/>
            <person name="Nouioui I."/>
            <person name="Morris K."/>
            <person name="Simpson S."/>
            <person name="Abebe-Akele F."/>
            <person name="Thomas K."/>
            <person name="Gtari M."/>
            <person name="Tisa L.S."/>
        </authorList>
    </citation>
    <scope>NUCLEOTIDE SEQUENCE [LARGE SCALE GENOMIC DNA]</scope>
    <source>
        <strain evidence="3">NRRL B-16386</strain>
    </source>
</reference>
<dbReference type="AlphaFoldDB" id="A0A1V2IBE4"/>
<protein>
    <submittedName>
        <fullName evidence="2">Uncharacterized protein</fullName>
    </submittedName>
</protein>
<name>A0A1V2IBE4_9ACTN</name>
<evidence type="ECO:0000313" key="2">
    <source>
        <dbReference type="EMBL" id="ONH29122.1"/>
    </source>
</evidence>
<feature type="region of interest" description="Disordered" evidence="1">
    <location>
        <begin position="95"/>
        <end position="114"/>
    </location>
</feature>
<proteinExistence type="predicted"/>
<dbReference type="RefSeq" id="WP_076818154.1">
    <property type="nucleotide sequence ID" value="NZ_MOMC01000034.1"/>
</dbReference>
<sequence>MSGENGWPAARPRAHVVPLDGARHAVTLRSGATPRDLVGVVSMLPASFLVDHFASRPRGGTAVTLVFQEFPAGVRDGEAVSVRPCAVPDLAEALTIPGDPDSSDGSADDGGGWVPAVGTDVVPDPGLTPYQFAVWEVITAAGDGAAGARMVGLVMRMRPEEVMHLADLLRVRRPSRCSCRA</sequence>
<gene>
    <name evidence="2" type="ORF">BL253_17030</name>
</gene>
<keyword evidence="3" id="KW-1185">Reference proteome</keyword>
<organism evidence="2 3">
    <name type="scientific">Pseudofrankia asymbiotica</name>
    <dbReference type="NCBI Taxonomy" id="1834516"/>
    <lineage>
        <taxon>Bacteria</taxon>
        <taxon>Bacillati</taxon>
        <taxon>Actinomycetota</taxon>
        <taxon>Actinomycetes</taxon>
        <taxon>Frankiales</taxon>
        <taxon>Frankiaceae</taxon>
        <taxon>Pseudofrankia</taxon>
    </lineage>
</organism>
<comment type="caution">
    <text evidence="2">The sequence shown here is derived from an EMBL/GenBank/DDBJ whole genome shotgun (WGS) entry which is preliminary data.</text>
</comment>